<dbReference type="Pfam" id="PF09912">
    <property type="entry name" value="DUF2141"/>
    <property type="match status" value="1"/>
</dbReference>
<dbReference type="InterPro" id="IPR018673">
    <property type="entry name" value="DUF2141"/>
</dbReference>
<gene>
    <name evidence="1" type="ORF">RT717_08715</name>
</gene>
<dbReference type="EMBL" id="CP136051">
    <property type="protein sequence ID" value="WOK08716.1"/>
    <property type="molecule type" value="Genomic_DNA"/>
</dbReference>
<dbReference type="Proteomes" id="UP001302349">
    <property type="component" value="Chromosome"/>
</dbReference>
<evidence type="ECO:0000313" key="2">
    <source>
        <dbReference type="Proteomes" id="UP001302349"/>
    </source>
</evidence>
<sequence length="138" mass="15183">MKNVLMMILLLAGIESQAGDNQGKLVVKVTNLGDLKGQVMVGLFDKEDNFLKKPVKGVSAKATAEGQELVFENLPYGEYAVSVIHDENENGELDTFLVIPTEPYGFSNNVMGKFGPPSFEQTKISFKKDTSVEIKLNR</sequence>
<protein>
    <submittedName>
        <fullName evidence="1">DUF2141 domain-containing protein</fullName>
    </submittedName>
</protein>
<evidence type="ECO:0000313" key="1">
    <source>
        <dbReference type="EMBL" id="WOK08716.1"/>
    </source>
</evidence>
<dbReference type="RefSeq" id="WP_317491349.1">
    <property type="nucleotide sequence ID" value="NZ_CP136051.1"/>
</dbReference>
<proteinExistence type="predicted"/>
<organism evidence="1 2">
    <name type="scientific">Imperialibacter roseus</name>
    <dbReference type="NCBI Taxonomy" id="1324217"/>
    <lineage>
        <taxon>Bacteria</taxon>
        <taxon>Pseudomonadati</taxon>
        <taxon>Bacteroidota</taxon>
        <taxon>Cytophagia</taxon>
        <taxon>Cytophagales</taxon>
        <taxon>Flammeovirgaceae</taxon>
        <taxon>Imperialibacter</taxon>
    </lineage>
</organism>
<keyword evidence="2" id="KW-1185">Reference proteome</keyword>
<name>A0ABZ0IVB5_9BACT</name>
<accession>A0ABZ0IVB5</accession>
<reference evidence="1 2" key="1">
    <citation type="journal article" date="2023" name="Microbiol. Resour. Announc.">
        <title>Complete Genome Sequence of Imperialibacter roseus strain P4T.</title>
        <authorList>
            <person name="Tizabi D.R."/>
            <person name="Bachvaroff T."/>
            <person name="Hill R.T."/>
        </authorList>
    </citation>
    <scope>NUCLEOTIDE SEQUENCE [LARGE SCALE GENOMIC DNA]</scope>
    <source>
        <strain evidence="1 2">P4T</strain>
    </source>
</reference>